<evidence type="ECO:0000313" key="2">
    <source>
        <dbReference type="EMBL" id="GEU32593.1"/>
    </source>
</evidence>
<dbReference type="Pfam" id="PF03732">
    <property type="entry name" value="Retrotrans_gag"/>
    <property type="match status" value="1"/>
</dbReference>
<dbReference type="GO" id="GO:0003964">
    <property type="term" value="F:RNA-directed DNA polymerase activity"/>
    <property type="evidence" value="ECO:0007669"/>
    <property type="project" value="UniProtKB-KW"/>
</dbReference>
<evidence type="ECO:0000259" key="1">
    <source>
        <dbReference type="Pfam" id="PF03732"/>
    </source>
</evidence>
<comment type="caution">
    <text evidence="2">The sequence shown here is derived from an EMBL/GenBank/DDBJ whole genome shotgun (WGS) entry which is preliminary data.</text>
</comment>
<name>A0A6L2J6B6_TANCI</name>
<dbReference type="EMBL" id="BKCJ010000372">
    <property type="protein sequence ID" value="GEU32593.1"/>
    <property type="molecule type" value="Genomic_DNA"/>
</dbReference>
<dbReference type="PANTHER" id="PTHR33067">
    <property type="entry name" value="RNA-DIRECTED DNA POLYMERASE-RELATED"/>
    <property type="match status" value="1"/>
</dbReference>
<accession>A0A6L2J6B6</accession>
<keyword evidence="2" id="KW-0808">Transferase</keyword>
<keyword evidence="2" id="KW-0548">Nucleotidyltransferase</keyword>
<gene>
    <name evidence="2" type="ORF">Tci_004571</name>
</gene>
<organism evidence="2">
    <name type="scientific">Tanacetum cinerariifolium</name>
    <name type="common">Dalmatian daisy</name>
    <name type="synonym">Chrysanthemum cinerariifolium</name>
    <dbReference type="NCBI Taxonomy" id="118510"/>
    <lineage>
        <taxon>Eukaryota</taxon>
        <taxon>Viridiplantae</taxon>
        <taxon>Streptophyta</taxon>
        <taxon>Embryophyta</taxon>
        <taxon>Tracheophyta</taxon>
        <taxon>Spermatophyta</taxon>
        <taxon>Magnoliopsida</taxon>
        <taxon>eudicotyledons</taxon>
        <taxon>Gunneridae</taxon>
        <taxon>Pentapetalae</taxon>
        <taxon>asterids</taxon>
        <taxon>campanulids</taxon>
        <taxon>Asterales</taxon>
        <taxon>Asteraceae</taxon>
        <taxon>Asteroideae</taxon>
        <taxon>Anthemideae</taxon>
        <taxon>Anthemidinae</taxon>
        <taxon>Tanacetum</taxon>
    </lineage>
</organism>
<dbReference type="InterPro" id="IPR005162">
    <property type="entry name" value="Retrotrans_gag_dom"/>
</dbReference>
<dbReference type="CDD" id="cd00303">
    <property type="entry name" value="retropepsin_like"/>
    <property type="match status" value="1"/>
</dbReference>
<reference evidence="2" key="1">
    <citation type="journal article" date="2019" name="Sci. Rep.">
        <title>Draft genome of Tanacetum cinerariifolium, the natural source of mosquito coil.</title>
        <authorList>
            <person name="Yamashiro T."/>
            <person name="Shiraishi A."/>
            <person name="Satake H."/>
            <person name="Nakayama K."/>
        </authorList>
    </citation>
    <scope>NUCLEOTIDE SEQUENCE</scope>
</reference>
<sequence>MYYGGIATCTHRGLCIGNYGPPILAEQFEIKHSLINMMTLDQFFGLEKDNPQDHIRWFNKITSTIKYNDVLNSVIKLMLFLFSLVGAAHRWLEKEPLHSILIWEDLVSKFINEFFLPSRTTNLRNEISNFQQWFDESFHKAYDRYKDLLRAYPHHGFTELHQLDTFYNALNPADQDSLNSAVGGNLLEIRAQDVLTIIKNKSKVCNSRNKSIVSQVKSSDANSSSFEIAKLTHAVNQQTSDVTTAMTAILKQFQATPPPASVKAIEEIYVTCGGAHLYYQCLAAGGNTFSEHQDNIQGYVASAALITIREDERVEETLTDQDLVEYTIKVPPPLVQKPKPHSQRNFVLHQRDPLHPNVPYPSRMLKEPGKFLIPCGFSELKCKALADLGSSINLMQLSVWKKLGLPELISTRMTLKPTNRAIFTPAEIAGDVFVPIGKFTFPADFVTVDYESDPRVPLILGRHFLRIARALIDVHEEEMILRDGDERLPLNMRHDTLSYSKQRKKESINIINIYVDSSEDFLKNLFSTNHQSGNPTFSPHPNLDSPEVKDDVFDPKGGNVLPEKLLDLDSTKVLHPPHHINQLSGSTTSSSSPNNLLEEFADKLALITFPPRNGDLPFDIESNLKDIEYLLHRDPIKDIYSILEYSIDEDNLVDLNDNLVDTMPEMFNDEHARDYSSPPLYDEYDDDLYEVESDTKYVYDDPFDSKGEKIKESKLLIDKLDIPSDFLPSSEYDSFPFEDFSKVDALPSTNNEENVFNPGILIRENLFEVITRVAPDKNVKKLAISHASLILEDFDPPLYELSFFK</sequence>
<dbReference type="Gene3D" id="2.40.70.10">
    <property type="entry name" value="Acid Proteases"/>
    <property type="match status" value="1"/>
</dbReference>
<proteinExistence type="predicted"/>
<keyword evidence="2" id="KW-0695">RNA-directed DNA polymerase</keyword>
<protein>
    <submittedName>
        <fullName evidence="2">Reverse transcriptase domain-containing protein</fullName>
    </submittedName>
</protein>
<dbReference type="PANTHER" id="PTHR33067:SF9">
    <property type="entry name" value="RNA-DIRECTED DNA POLYMERASE"/>
    <property type="match status" value="1"/>
</dbReference>
<feature type="domain" description="Retrotransposon gag" evidence="1">
    <location>
        <begin position="79"/>
        <end position="172"/>
    </location>
</feature>
<dbReference type="AlphaFoldDB" id="A0A6L2J6B6"/>
<dbReference type="InterPro" id="IPR021109">
    <property type="entry name" value="Peptidase_aspartic_dom_sf"/>
</dbReference>